<evidence type="ECO:0000313" key="1">
    <source>
        <dbReference type="EMBL" id="MBO8433927.1"/>
    </source>
</evidence>
<organism evidence="1 2">
    <name type="scientific">Candidatus Fimicola merdigallinarum</name>
    <dbReference type="NCBI Taxonomy" id="2840819"/>
    <lineage>
        <taxon>Bacteria</taxon>
        <taxon>Bacillati</taxon>
        <taxon>Bacillota</taxon>
        <taxon>Clostridia</taxon>
        <taxon>Lachnospirales</taxon>
        <taxon>Lachnospiraceae</taxon>
        <taxon>Lachnospiraceae incertae sedis</taxon>
        <taxon>Candidatus Fimicola</taxon>
    </lineage>
</organism>
<dbReference type="EMBL" id="JADIMX010000025">
    <property type="protein sequence ID" value="MBO8433927.1"/>
    <property type="molecule type" value="Genomic_DNA"/>
</dbReference>
<proteinExistence type="predicted"/>
<accession>A0A9D9H3J2</accession>
<comment type="caution">
    <text evidence="1">The sequence shown here is derived from an EMBL/GenBank/DDBJ whole genome shotgun (WGS) entry which is preliminary data.</text>
</comment>
<dbReference type="Pfam" id="PF05133">
    <property type="entry name" value="SPP1_portal"/>
    <property type="match status" value="1"/>
</dbReference>
<evidence type="ECO:0000313" key="2">
    <source>
        <dbReference type="Proteomes" id="UP000823611"/>
    </source>
</evidence>
<gene>
    <name evidence="1" type="ORF">IAC55_01220</name>
</gene>
<reference evidence="1" key="2">
    <citation type="journal article" date="2021" name="PeerJ">
        <title>Extensive microbial diversity within the chicken gut microbiome revealed by metagenomics and culture.</title>
        <authorList>
            <person name="Gilroy R."/>
            <person name="Ravi A."/>
            <person name="Getino M."/>
            <person name="Pursley I."/>
            <person name="Horton D.L."/>
            <person name="Alikhan N.F."/>
            <person name="Baker D."/>
            <person name="Gharbi K."/>
            <person name="Hall N."/>
            <person name="Watson M."/>
            <person name="Adriaenssens E.M."/>
            <person name="Foster-Nyarko E."/>
            <person name="Jarju S."/>
            <person name="Secka A."/>
            <person name="Antonio M."/>
            <person name="Oren A."/>
            <person name="Chaudhuri R.R."/>
            <person name="La Ragione R."/>
            <person name="Hildebrand F."/>
            <person name="Pallen M.J."/>
        </authorList>
    </citation>
    <scope>NUCLEOTIDE SEQUENCE</scope>
    <source>
        <strain evidence="1">F6-4510</strain>
    </source>
</reference>
<dbReference type="AlphaFoldDB" id="A0A9D9H3J2"/>
<protein>
    <submittedName>
        <fullName evidence="1">Phage portal protein</fullName>
    </submittedName>
</protein>
<name>A0A9D9H3J2_9FIRM</name>
<sequence>MFVSDMDLIKAKLEMEGRLNEGEILKEVIKADEHSEYKNKMFQGESYYKCNQDILNHSFNEHPISETRFYDDGVEQESIVNFKNPNRSNNKCVNPFHRILVDQKASYVAGREPTITIRDSIKSPEFEKRLSVFTDDYFNQVIYDLVVGASNKGIEYLHIYYNEEGKLKYCIVPAEEIIAIFDNDNEDEIVELIRYYYIRVFDKGYERLVKKAEWWTKETVSYYIEKESGVFIPEGEDSVDMPHWYRECNGKMVGDSWCKVPFVAMKNNSRGTTDLELIKSLCDAYDLVMSEGTNNLIDLVELYWVIQGYDGETASAIAKKLQINKAVHISDSNGGVEAKQVNIPVQGRIDWLKLIKRDIFQFGMGVDTDTEKLGNAPSGVSLKFQYSMFNLKINGVVPRMKRAIKEFLWFVANDYFDSEDFDMGLIDVGINLNSITDDAETMEILAMSKGMVSEKTLLGKHPFVDDVNSEIFNIAEERGIYKFDE</sequence>
<reference evidence="1" key="1">
    <citation type="submission" date="2020-10" db="EMBL/GenBank/DDBJ databases">
        <authorList>
            <person name="Gilroy R."/>
        </authorList>
    </citation>
    <scope>NUCLEOTIDE SEQUENCE</scope>
    <source>
        <strain evidence="1">F6-4510</strain>
    </source>
</reference>
<dbReference type="InterPro" id="IPR021145">
    <property type="entry name" value="Portal_protein_SPP1_Gp6-like"/>
</dbReference>
<dbReference type="Proteomes" id="UP000823611">
    <property type="component" value="Unassembled WGS sequence"/>
</dbReference>